<dbReference type="InterPro" id="IPR010994">
    <property type="entry name" value="RuvA_2-like"/>
</dbReference>
<evidence type="ECO:0000256" key="1">
    <source>
        <dbReference type="ARBA" id="ARBA00006525"/>
    </source>
</evidence>
<dbReference type="STRING" id="324925.Ppha_0412"/>
<dbReference type="Pfam" id="PF17782">
    <property type="entry name" value="WHD_DprA"/>
    <property type="match status" value="1"/>
</dbReference>
<dbReference type="NCBIfam" id="TIGR00732">
    <property type="entry name" value="dprA"/>
    <property type="match status" value="1"/>
</dbReference>
<organism evidence="4 5">
    <name type="scientific">Pelodictyon phaeoclathratiforme (strain DSM 5477 / BU-1)</name>
    <dbReference type="NCBI Taxonomy" id="324925"/>
    <lineage>
        <taxon>Bacteria</taxon>
        <taxon>Pseudomonadati</taxon>
        <taxon>Chlorobiota</taxon>
        <taxon>Chlorobiia</taxon>
        <taxon>Chlorobiales</taxon>
        <taxon>Chlorobiaceae</taxon>
        <taxon>Chlorobium/Pelodictyon group</taxon>
        <taxon>Pelodictyon</taxon>
    </lineage>
</organism>
<feature type="domain" description="Smf/DprA SLOG" evidence="2">
    <location>
        <begin position="94"/>
        <end position="303"/>
    </location>
</feature>
<proteinExistence type="inferred from homology"/>
<dbReference type="KEGG" id="pph:Ppha_0412"/>
<accession>B4SCG0</accession>
<dbReference type="Gene3D" id="1.10.10.10">
    <property type="entry name" value="Winged helix-like DNA-binding domain superfamily/Winged helix DNA-binding domain"/>
    <property type="match status" value="1"/>
</dbReference>
<dbReference type="EMBL" id="CP001110">
    <property type="protein sequence ID" value="ACF42740.1"/>
    <property type="molecule type" value="Genomic_DNA"/>
</dbReference>
<dbReference type="PANTHER" id="PTHR43022">
    <property type="entry name" value="PROTEIN SMF"/>
    <property type="match status" value="1"/>
</dbReference>
<dbReference type="Pfam" id="PF02481">
    <property type="entry name" value="DNA_processg_A"/>
    <property type="match status" value="1"/>
</dbReference>
<dbReference type="Proteomes" id="UP000002724">
    <property type="component" value="Chromosome"/>
</dbReference>
<dbReference type="InterPro" id="IPR041614">
    <property type="entry name" value="DprA_WH"/>
</dbReference>
<dbReference type="Gene3D" id="3.40.50.450">
    <property type="match status" value="1"/>
</dbReference>
<evidence type="ECO:0000259" key="3">
    <source>
        <dbReference type="Pfam" id="PF17782"/>
    </source>
</evidence>
<sequence length="383" mass="41459">MSLPAAMEERILLLALTLIPGIGPARIKAITTFLHNRLADVLHCDVGELIQVSGIGESLARQMHHFLHHAETREKALASAEQQIAELPRHHAELITILDPNYPALLKEIYDPPPCLFVRGKLPDTNQPGLAVVGTRYASQYGKQVTALLCRDLANCGVVVFSGLAYGIDMVAHTATVENGGRTVAVLASGVESIYTDPKGKLWPKIVENGALISEEWFGSELTPGKFPKRNRIISGITSGTIVVESDLKGGSLITASSALEQNREVFAVPGSIFSRTSRGTNRLIQQGSAKAVMSVDDILTELGPQFAEKCSRPALQDNSQQGTLTPIEQAIMQCMEREPIHIDTLAVASGIDVSSLLVHLFELELKAAVVQQAGQFFQKKFL</sequence>
<dbReference type="eggNOG" id="COG0758">
    <property type="taxonomic scope" value="Bacteria"/>
</dbReference>
<reference evidence="4 5" key="1">
    <citation type="submission" date="2008-06" db="EMBL/GenBank/DDBJ databases">
        <title>Complete sequence of Pelodictyon phaeoclathratiforme BU-1.</title>
        <authorList>
            <consortium name="US DOE Joint Genome Institute"/>
            <person name="Lucas S."/>
            <person name="Copeland A."/>
            <person name="Lapidus A."/>
            <person name="Glavina del Rio T."/>
            <person name="Dalin E."/>
            <person name="Tice H."/>
            <person name="Bruce D."/>
            <person name="Goodwin L."/>
            <person name="Pitluck S."/>
            <person name="Schmutz J."/>
            <person name="Larimer F."/>
            <person name="Land M."/>
            <person name="Hauser L."/>
            <person name="Kyrpides N."/>
            <person name="Mikhailova N."/>
            <person name="Liu Z."/>
            <person name="Li T."/>
            <person name="Zhao F."/>
            <person name="Overmann J."/>
            <person name="Bryant D.A."/>
            <person name="Richardson P."/>
        </authorList>
    </citation>
    <scope>NUCLEOTIDE SEQUENCE [LARGE SCALE GENOMIC DNA]</scope>
    <source>
        <strain evidence="5">DSM 5477 / BU-1</strain>
    </source>
</reference>
<comment type="similarity">
    <text evidence="1">Belongs to the DprA/Smf family.</text>
</comment>
<gene>
    <name evidence="4" type="ordered locus">Ppha_0412</name>
</gene>
<dbReference type="InterPro" id="IPR003488">
    <property type="entry name" value="DprA"/>
</dbReference>
<keyword evidence="5" id="KW-1185">Reference proteome</keyword>
<evidence type="ECO:0000259" key="2">
    <source>
        <dbReference type="Pfam" id="PF02481"/>
    </source>
</evidence>
<dbReference type="RefSeq" id="WP_012507235.1">
    <property type="nucleotide sequence ID" value="NC_011060.1"/>
</dbReference>
<feature type="domain" description="DprA winged helix" evidence="3">
    <location>
        <begin position="323"/>
        <end position="376"/>
    </location>
</feature>
<dbReference type="GO" id="GO:0009294">
    <property type="term" value="P:DNA-mediated transformation"/>
    <property type="evidence" value="ECO:0007669"/>
    <property type="project" value="InterPro"/>
</dbReference>
<dbReference type="PANTHER" id="PTHR43022:SF1">
    <property type="entry name" value="PROTEIN SMF"/>
    <property type="match status" value="1"/>
</dbReference>
<dbReference type="InterPro" id="IPR057666">
    <property type="entry name" value="DrpA_SLOG"/>
</dbReference>
<dbReference type="AlphaFoldDB" id="B4SCG0"/>
<protein>
    <submittedName>
        <fullName evidence="4">DNA protecting protein DprA</fullName>
    </submittedName>
</protein>
<dbReference type="SUPFAM" id="SSF102405">
    <property type="entry name" value="MCP/YpsA-like"/>
    <property type="match status" value="1"/>
</dbReference>
<dbReference type="SUPFAM" id="SSF47781">
    <property type="entry name" value="RuvA domain 2-like"/>
    <property type="match status" value="1"/>
</dbReference>
<evidence type="ECO:0000313" key="5">
    <source>
        <dbReference type="Proteomes" id="UP000002724"/>
    </source>
</evidence>
<evidence type="ECO:0000313" key="4">
    <source>
        <dbReference type="EMBL" id="ACF42740.1"/>
    </source>
</evidence>
<dbReference type="Pfam" id="PF14520">
    <property type="entry name" value="HHH_5"/>
    <property type="match status" value="1"/>
</dbReference>
<dbReference type="InterPro" id="IPR036388">
    <property type="entry name" value="WH-like_DNA-bd_sf"/>
</dbReference>
<dbReference type="HOGENOM" id="CLU_029601_1_1_10"/>
<name>B4SCG0_PELPB</name>